<dbReference type="AlphaFoldDB" id="A0A3M7PG94"/>
<dbReference type="GO" id="GO:0140268">
    <property type="term" value="C:endoplasmic reticulum-plasma membrane contact site"/>
    <property type="evidence" value="ECO:0007669"/>
    <property type="project" value="TreeGrafter"/>
</dbReference>
<dbReference type="OrthoDB" id="2162691at2759"/>
<keyword evidence="4" id="KW-0812">Transmembrane</keyword>
<protein>
    <submittedName>
        <fullName evidence="6">GRAM domain-containing 1B</fullName>
    </submittedName>
</protein>
<dbReference type="GO" id="GO:0032366">
    <property type="term" value="P:intracellular sterol transport"/>
    <property type="evidence" value="ECO:0007669"/>
    <property type="project" value="TreeGrafter"/>
</dbReference>
<gene>
    <name evidence="6" type="ORF">BpHYR1_024871</name>
</gene>
<feature type="region of interest" description="Disordered" evidence="3">
    <location>
        <begin position="349"/>
        <end position="370"/>
    </location>
</feature>
<evidence type="ECO:0000256" key="2">
    <source>
        <dbReference type="ARBA" id="ARBA00023136"/>
    </source>
</evidence>
<organism evidence="6 7">
    <name type="scientific">Brachionus plicatilis</name>
    <name type="common">Marine rotifer</name>
    <name type="synonym">Brachionus muelleri</name>
    <dbReference type="NCBI Taxonomy" id="10195"/>
    <lineage>
        <taxon>Eukaryota</taxon>
        <taxon>Metazoa</taxon>
        <taxon>Spiralia</taxon>
        <taxon>Gnathifera</taxon>
        <taxon>Rotifera</taxon>
        <taxon>Eurotatoria</taxon>
        <taxon>Monogononta</taxon>
        <taxon>Pseudotrocha</taxon>
        <taxon>Ploima</taxon>
        <taxon>Brachionidae</taxon>
        <taxon>Brachionus</taxon>
    </lineage>
</organism>
<feature type="compositionally biased region" description="Polar residues" evidence="3">
    <location>
        <begin position="43"/>
        <end position="65"/>
    </location>
</feature>
<keyword evidence="4" id="KW-1133">Transmembrane helix</keyword>
<keyword evidence="7" id="KW-1185">Reference proteome</keyword>
<dbReference type="Pfam" id="PF16016">
    <property type="entry name" value="VASt"/>
    <property type="match status" value="1"/>
</dbReference>
<dbReference type="PANTHER" id="PTHR23319:SF4">
    <property type="entry name" value="GRAM DOMAIN CONTAINING 1B, ISOFORM E"/>
    <property type="match status" value="1"/>
</dbReference>
<dbReference type="InterPro" id="IPR051482">
    <property type="entry name" value="Cholesterol_transport"/>
</dbReference>
<evidence type="ECO:0000259" key="5">
    <source>
        <dbReference type="PROSITE" id="PS51778"/>
    </source>
</evidence>
<evidence type="ECO:0000256" key="1">
    <source>
        <dbReference type="ARBA" id="ARBA00004370"/>
    </source>
</evidence>
<comment type="caution">
    <text evidence="6">The sequence shown here is derived from an EMBL/GenBank/DDBJ whole genome shotgun (WGS) entry which is preliminary data.</text>
</comment>
<dbReference type="InterPro" id="IPR031968">
    <property type="entry name" value="VASt"/>
</dbReference>
<dbReference type="EMBL" id="REGN01011015">
    <property type="protein sequence ID" value="RMZ98033.1"/>
    <property type="molecule type" value="Genomic_DNA"/>
</dbReference>
<dbReference type="GO" id="GO:0005886">
    <property type="term" value="C:plasma membrane"/>
    <property type="evidence" value="ECO:0007669"/>
    <property type="project" value="TreeGrafter"/>
</dbReference>
<dbReference type="GO" id="GO:0005789">
    <property type="term" value="C:endoplasmic reticulum membrane"/>
    <property type="evidence" value="ECO:0007669"/>
    <property type="project" value="TreeGrafter"/>
</dbReference>
<dbReference type="GO" id="GO:0120015">
    <property type="term" value="F:sterol transfer activity"/>
    <property type="evidence" value="ECO:0007669"/>
    <property type="project" value="TreeGrafter"/>
</dbReference>
<sequence>MVVEKNTKNHLLLSNTWSAASPVSLSNEISTESSDKSSQSTDVNNNEQKSDPKSQSNFSNFSPIANNSQASKKVDLSSSMIGQTSMVSPSPVTSSPSEPVEVADLNINNNAKCSCTEHNGKELMNLTFNMSVNQLFESLFGHTEFCRKYWESRKFGNLIVGEWNNEPVLPARRLEYTVDLGGALGRPKNTEDQKILEYRSEVCIVMESSSVTHNVPYSDYFVVKNRFCITRITANQTRVIVNCHIFYKKNPNFIIKNFIEKNSISAIKDSFLYIASIVNQFHDEKCHESTFNKIGLENSSNSEICSSDFKEKNLPECKKLPEKTGTISAFKTEKDEISHIDSLDIETRIRTDHKTKPSNKKILKKRHANHTGENRNDQVFEFVVQRSNSENNPIPERSTSNQPQLVPLHKFSFFGIEINVDTIVRLFIVAMVCLMIINGVLYYKLRRIESLADSLKSDPNLLYKSGQFDQALTDLSFEEQNNWQLAIKNTLEAISKMEYSLKQLNKNFESHEPEEL</sequence>
<feature type="domain" description="VASt" evidence="5">
    <location>
        <begin position="119"/>
        <end position="286"/>
    </location>
</feature>
<name>A0A3M7PG94_BRAPC</name>
<dbReference type="STRING" id="10195.A0A3M7PG94"/>
<keyword evidence="2 4" id="KW-0472">Membrane</keyword>
<feature type="compositionally biased region" description="Low complexity" evidence="3">
    <location>
        <begin position="26"/>
        <end position="42"/>
    </location>
</feature>
<evidence type="ECO:0000313" key="7">
    <source>
        <dbReference type="Proteomes" id="UP000276133"/>
    </source>
</evidence>
<feature type="region of interest" description="Disordered" evidence="3">
    <location>
        <begin position="22"/>
        <end position="65"/>
    </location>
</feature>
<accession>A0A3M7PG94</accession>
<comment type="subcellular location">
    <subcellularLocation>
        <location evidence="1">Membrane</location>
    </subcellularLocation>
</comment>
<reference evidence="6 7" key="1">
    <citation type="journal article" date="2018" name="Sci. Rep.">
        <title>Genomic signatures of local adaptation to the degree of environmental predictability in rotifers.</title>
        <authorList>
            <person name="Franch-Gras L."/>
            <person name="Hahn C."/>
            <person name="Garcia-Roger E.M."/>
            <person name="Carmona M.J."/>
            <person name="Serra M."/>
            <person name="Gomez A."/>
        </authorList>
    </citation>
    <scope>NUCLEOTIDE SEQUENCE [LARGE SCALE GENOMIC DNA]</scope>
    <source>
        <strain evidence="6">HYR1</strain>
    </source>
</reference>
<dbReference type="GO" id="GO:0032934">
    <property type="term" value="F:sterol binding"/>
    <property type="evidence" value="ECO:0007669"/>
    <property type="project" value="TreeGrafter"/>
</dbReference>
<evidence type="ECO:0000256" key="3">
    <source>
        <dbReference type="SAM" id="MobiDB-lite"/>
    </source>
</evidence>
<dbReference type="Proteomes" id="UP000276133">
    <property type="component" value="Unassembled WGS sequence"/>
</dbReference>
<proteinExistence type="predicted"/>
<evidence type="ECO:0000313" key="6">
    <source>
        <dbReference type="EMBL" id="RMZ98033.1"/>
    </source>
</evidence>
<feature type="transmembrane region" description="Helical" evidence="4">
    <location>
        <begin position="423"/>
        <end position="443"/>
    </location>
</feature>
<dbReference type="PROSITE" id="PS51778">
    <property type="entry name" value="VAST"/>
    <property type="match status" value="1"/>
</dbReference>
<feature type="compositionally biased region" description="Basic residues" evidence="3">
    <location>
        <begin position="356"/>
        <end position="369"/>
    </location>
</feature>
<dbReference type="PANTHER" id="PTHR23319">
    <property type="entry name" value="GRAM DOMAIN CONTAINING 1B, ISOFORM E"/>
    <property type="match status" value="1"/>
</dbReference>
<evidence type="ECO:0000256" key="4">
    <source>
        <dbReference type="SAM" id="Phobius"/>
    </source>
</evidence>